<organism evidence="2 3">
    <name type="scientific">Strongyloides venezuelensis</name>
    <name type="common">Threadworm</name>
    <dbReference type="NCBI Taxonomy" id="75913"/>
    <lineage>
        <taxon>Eukaryota</taxon>
        <taxon>Metazoa</taxon>
        <taxon>Ecdysozoa</taxon>
        <taxon>Nematoda</taxon>
        <taxon>Chromadorea</taxon>
        <taxon>Rhabditida</taxon>
        <taxon>Tylenchina</taxon>
        <taxon>Panagrolaimomorpha</taxon>
        <taxon>Strongyloidoidea</taxon>
        <taxon>Strongyloididae</taxon>
        <taxon>Strongyloides</taxon>
    </lineage>
</organism>
<feature type="domain" description="MATH" evidence="1">
    <location>
        <begin position="7"/>
        <end position="135"/>
    </location>
</feature>
<dbReference type="STRING" id="75913.A0A0K0EZY9"/>
<dbReference type="InterPro" id="IPR002083">
    <property type="entry name" value="MATH/TRAF_dom"/>
</dbReference>
<dbReference type="PANTHER" id="PTHR46162:SF2">
    <property type="entry name" value="ANKYRIN REPEAT-CONTAINING PROTEIN-RELATED"/>
    <property type="match status" value="1"/>
</dbReference>
<protein>
    <submittedName>
        <fullName evidence="3">Speckle-type POZ protein-like (inferred by orthology to a human protein)</fullName>
    </submittedName>
</protein>
<dbReference type="Pfam" id="PF22486">
    <property type="entry name" value="MATH_2"/>
    <property type="match status" value="4"/>
</dbReference>
<dbReference type="Proteomes" id="UP000035680">
    <property type="component" value="Unassembled WGS sequence"/>
</dbReference>
<evidence type="ECO:0000259" key="1">
    <source>
        <dbReference type="PROSITE" id="PS50144"/>
    </source>
</evidence>
<dbReference type="SMART" id="SM00061">
    <property type="entry name" value="MATH"/>
    <property type="match status" value="4"/>
</dbReference>
<feature type="domain" description="MATH" evidence="1">
    <location>
        <begin position="475"/>
        <end position="583"/>
    </location>
</feature>
<dbReference type="SUPFAM" id="SSF49599">
    <property type="entry name" value="TRAF domain-like"/>
    <property type="match status" value="4"/>
</dbReference>
<keyword evidence="2" id="KW-1185">Reference proteome</keyword>
<feature type="domain" description="MATH" evidence="1">
    <location>
        <begin position="319"/>
        <end position="447"/>
    </location>
</feature>
<dbReference type="InterPro" id="IPR008974">
    <property type="entry name" value="TRAF-like"/>
</dbReference>
<dbReference type="PROSITE" id="PS50144">
    <property type="entry name" value="MATH"/>
    <property type="match status" value="4"/>
</dbReference>
<proteinExistence type="predicted"/>
<reference evidence="2" key="1">
    <citation type="submission" date="2014-07" db="EMBL/GenBank/DDBJ databases">
        <authorList>
            <person name="Martin A.A"/>
            <person name="De Silva N."/>
        </authorList>
    </citation>
    <scope>NUCLEOTIDE SEQUENCE</scope>
</reference>
<name>A0A0K0EZY9_STRVS</name>
<accession>A0A0K0EZY9</accession>
<reference evidence="3" key="2">
    <citation type="submission" date="2015-08" db="UniProtKB">
        <authorList>
            <consortium name="WormBaseParasite"/>
        </authorList>
    </citation>
    <scope>IDENTIFICATION</scope>
</reference>
<feature type="domain" description="MATH" evidence="1">
    <location>
        <begin position="163"/>
        <end position="291"/>
    </location>
</feature>
<dbReference type="WBParaSite" id="SVE_0209900.1">
    <property type="protein sequence ID" value="SVE_0209900.1"/>
    <property type="gene ID" value="SVE_0209900"/>
</dbReference>
<sequence>MESKINKFNYICSIPNFSLRPEKTGEKIMSSTFVIGSEERSEWSIWVYPNGNKEKSKEYVSVYLALLKPDKAKIKHRFSILNDMGEEKNILIVKNVIDLDKENGRGFPKFVKRDFLLDESNGLLVNDKLTILCEGEIVELKSENRENSISYDVFYTNRTDVNHLKYIYTVENFSLRPEKTGEKIISPTFVVGSEERSEWCLHICPNGQDKYSKEYISVYLTLLKPDKAKAKYRFSILNDKKEEKHVKFVTESEDFVKDIGLGFSQFVKKVFLLDRSNSLLFNDKLTIVCEAEIIKLESENPGNIKSYDVLYTSQTDVNNFKYEYTIQNFSLRPEKTGEKIISPTFVVGSEERSEWHLWVYPNGDEEESKEYVSVYLALLKPDKAKIKFGFSILNDNEKKNNTRIAYNIIDQNKEYGWGFTKYVKKNFLLDKSNGLLVNDKLTILCETEIFELISENHEISIPYDVLYTSQTNVNNFKYEYTIQNFSLRPEKTGEKIISPTFVVGSEERSEWCLHICPNGQDEDSKEYISVYLTLLKPDKAKAKYRFSILNDNKEEKNVKFVTESKDFVKDIGLGFSQFVKKVF</sequence>
<dbReference type="PANTHER" id="PTHR46162">
    <property type="entry name" value="TRAF-LIKE FAMILY PROTEIN"/>
    <property type="match status" value="1"/>
</dbReference>
<dbReference type="AlphaFoldDB" id="A0A0K0EZY9"/>
<evidence type="ECO:0000313" key="3">
    <source>
        <dbReference type="WBParaSite" id="SVE_0209900.1"/>
    </source>
</evidence>
<dbReference type="Gene3D" id="2.60.210.10">
    <property type="entry name" value="Apoptosis, Tumor Necrosis Factor Receptor Associated Protein 2, Chain A"/>
    <property type="match status" value="4"/>
</dbReference>
<evidence type="ECO:0000313" key="2">
    <source>
        <dbReference type="Proteomes" id="UP000035680"/>
    </source>
</evidence>